<evidence type="ECO:0000313" key="2">
    <source>
        <dbReference type="Proteomes" id="UP000015106"/>
    </source>
</evidence>
<dbReference type="AlphaFoldDB" id="A0A8R7PUZ1"/>
<proteinExistence type="predicted"/>
<organism evidence="1 2">
    <name type="scientific">Triticum urartu</name>
    <name type="common">Red wild einkorn</name>
    <name type="synonym">Crithodium urartu</name>
    <dbReference type="NCBI Taxonomy" id="4572"/>
    <lineage>
        <taxon>Eukaryota</taxon>
        <taxon>Viridiplantae</taxon>
        <taxon>Streptophyta</taxon>
        <taxon>Embryophyta</taxon>
        <taxon>Tracheophyta</taxon>
        <taxon>Spermatophyta</taxon>
        <taxon>Magnoliopsida</taxon>
        <taxon>Liliopsida</taxon>
        <taxon>Poales</taxon>
        <taxon>Poaceae</taxon>
        <taxon>BOP clade</taxon>
        <taxon>Pooideae</taxon>
        <taxon>Triticodae</taxon>
        <taxon>Triticeae</taxon>
        <taxon>Triticinae</taxon>
        <taxon>Triticum</taxon>
    </lineage>
</organism>
<accession>A0A8R7PUZ1</accession>
<sequence>MVQYTRPKYATAHNSSGGKRVFAGLAHVLSARRQRIHASFFLLCLCTARWCGSVHVQRFISSVCVCGPMLVIYVAV</sequence>
<reference evidence="1" key="2">
    <citation type="submission" date="2018-03" db="EMBL/GenBank/DDBJ databases">
        <title>The Triticum urartu genome reveals the dynamic nature of wheat genome evolution.</title>
        <authorList>
            <person name="Ling H."/>
            <person name="Ma B."/>
            <person name="Shi X."/>
            <person name="Liu H."/>
            <person name="Dong L."/>
            <person name="Sun H."/>
            <person name="Cao Y."/>
            <person name="Gao Q."/>
            <person name="Zheng S."/>
            <person name="Li Y."/>
            <person name="Yu Y."/>
            <person name="Du H."/>
            <person name="Qi M."/>
            <person name="Li Y."/>
            <person name="Yu H."/>
            <person name="Cui Y."/>
            <person name="Wang N."/>
            <person name="Chen C."/>
            <person name="Wu H."/>
            <person name="Zhao Y."/>
            <person name="Zhang J."/>
            <person name="Li Y."/>
            <person name="Zhou W."/>
            <person name="Zhang B."/>
            <person name="Hu W."/>
            <person name="Eijk M."/>
            <person name="Tang J."/>
            <person name="Witsenboer H."/>
            <person name="Zhao S."/>
            <person name="Li Z."/>
            <person name="Zhang A."/>
            <person name="Wang D."/>
            <person name="Liang C."/>
        </authorList>
    </citation>
    <scope>NUCLEOTIDE SEQUENCE [LARGE SCALE GENOMIC DNA]</scope>
    <source>
        <strain evidence="1">cv. G1812</strain>
    </source>
</reference>
<protein>
    <submittedName>
        <fullName evidence="1">Uncharacterized protein</fullName>
    </submittedName>
</protein>
<evidence type="ECO:0000313" key="1">
    <source>
        <dbReference type="EnsemblPlants" id="TuG1812G0300003359.01.T01.cds340884"/>
    </source>
</evidence>
<keyword evidence="2" id="KW-1185">Reference proteome</keyword>
<dbReference type="EnsemblPlants" id="TuG1812G0300003359.01.T01">
    <property type="protein sequence ID" value="TuG1812G0300003359.01.T01.cds340884"/>
    <property type="gene ID" value="TuG1812G0300003359.01"/>
</dbReference>
<reference evidence="1" key="3">
    <citation type="submission" date="2022-06" db="UniProtKB">
        <authorList>
            <consortium name="EnsemblPlants"/>
        </authorList>
    </citation>
    <scope>IDENTIFICATION</scope>
</reference>
<dbReference type="Proteomes" id="UP000015106">
    <property type="component" value="Chromosome 3"/>
</dbReference>
<name>A0A8R7PUZ1_TRIUA</name>
<reference evidence="2" key="1">
    <citation type="journal article" date="2013" name="Nature">
        <title>Draft genome of the wheat A-genome progenitor Triticum urartu.</title>
        <authorList>
            <person name="Ling H.Q."/>
            <person name="Zhao S."/>
            <person name="Liu D."/>
            <person name="Wang J."/>
            <person name="Sun H."/>
            <person name="Zhang C."/>
            <person name="Fan H."/>
            <person name="Li D."/>
            <person name="Dong L."/>
            <person name="Tao Y."/>
            <person name="Gao C."/>
            <person name="Wu H."/>
            <person name="Li Y."/>
            <person name="Cui Y."/>
            <person name="Guo X."/>
            <person name="Zheng S."/>
            <person name="Wang B."/>
            <person name="Yu K."/>
            <person name="Liang Q."/>
            <person name="Yang W."/>
            <person name="Lou X."/>
            <person name="Chen J."/>
            <person name="Feng M."/>
            <person name="Jian J."/>
            <person name="Zhang X."/>
            <person name="Luo G."/>
            <person name="Jiang Y."/>
            <person name="Liu J."/>
            <person name="Wang Z."/>
            <person name="Sha Y."/>
            <person name="Zhang B."/>
            <person name="Wu H."/>
            <person name="Tang D."/>
            <person name="Shen Q."/>
            <person name="Xue P."/>
            <person name="Zou S."/>
            <person name="Wang X."/>
            <person name="Liu X."/>
            <person name="Wang F."/>
            <person name="Yang Y."/>
            <person name="An X."/>
            <person name="Dong Z."/>
            <person name="Zhang K."/>
            <person name="Zhang X."/>
            <person name="Luo M.C."/>
            <person name="Dvorak J."/>
            <person name="Tong Y."/>
            <person name="Wang J."/>
            <person name="Yang H."/>
            <person name="Li Z."/>
            <person name="Wang D."/>
            <person name="Zhang A."/>
            <person name="Wang J."/>
        </authorList>
    </citation>
    <scope>NUCLEOTIDE SEQUENCE</scope>
    <source>
        <strain evidence="2">cv. G1812</strain>
    </source>
</reference>
<dbReference type="Gramene" id="TuG1812G0300003359.01.T01">
    <property type="protein sequence ID" value="TuG1812G0300003359.01.T01.cds340884"/>
    <property type="gene ID" value="TuG1812G0300003359.01"/>
</dbReference>